<gene>
    <name evidence="2" type="ORF">GTQ38_04910</name>
</gene>
<evidence type="ECO:0000256" key="1">
    <source>
        <dbReference type="SAM" id="SignalP"/>
    </source>
</evidence>
<name>A0A6L9EA42_9FLAO</name>
<evidence type="ECO:0000313" key="3">
    <source>
        <dbReference type="Proteomes" id="UP000475249"/>
    </source>
</evidence>
<proteinExistence type="predicted"/>
<feature type="signal peptide" evidence="1">
    <location>
        <begin position="1"/>
        <end position="17"/>
    </location>
</feature>
<reference evidence="2 3" key="1">
    <citation type="submission" date="2020-01" db="EMBL/GenBank/DDBJ databases">
        <title>Bacteria diversity of Porities sp.</title>
        <authorList>
            <person name="Wang G."/>
        </authorList>
    </citation>
    <scope>NUCLEOTIDE SEQUENCE [LARGE SCALE GENOMIC DNA]</scope>
    <source>
        <strain evidence="2 3">R33</strain>
    </source>
</reference>
<comment type="caution">
    <text evidence="2">The sequence shown here is derived from an EMBL/GenBank/DDBJ whole genome shotgun (WGS) entry which is preliminary data.</text>
</comment>
<dbReference type="AlphaFoldDB" id="A0A6L9EA42"/>
<keyword evidence="1" id="KW-0732">Signal</keyword>
<dbReference type="RefSeq" id="WP_161434365.1">
    <property type="nucleotide sequence ID" value="NZ_WXYO01000002.1"/>
</dbReference>
<organism evidence="2 3">
    <name type="scientific">Poritiphilus flavus</name>
    <dbReference type="NCBI Taxonomy" id="2697053"/>
    <lineage>
        <taxon>Bacteria</taxon>
        <taxon>Pseudomonadati</taxon>
        <taxon>Bacteroidota</taxon>
        <taxon>Flavobacteriia</taxon>
        <taxon>Flavobacteriales</taxon>
        <taxon>Flavobacteriaceae</taxon>
        <taxon>Poritiphilus</taxon>
    </lineage>
</organism>
<sequence>MKAVLTLISIVVFGALAIAQNVPTDAKVALPEMAVVLVSSAGDTVLVKKDTKAGTQQIARLYKRKNSRVKKALKFTTKKDRPKLA</sequence>
<protein>
    <submittedName>
        <fullName evidence="2">Uncharacterized protein</fullName>
    </submittedName>
</protein>
<evidence type="ECO:0000313" key="2">
    <source>
        <dbReference type="EMBL" id="NAS11329.1"/>
    </source>
</evidence>
<keyword evidence="3" id="KW-1185">Reference proteome</keyword>
<dbReference type="Proteomes" id="UP000475249">
    <property type="component" value="Unassembled WGS sequence"/>
</dbReference>
<dbReference type="EMBL" id="WXYO01000002">
    <property type="protein sequence ID" value="NAS11329.1"/>
    <property type="molecule type" value="Genomic_DNA"/>
</dbReference>
<accession>A0A6L9EA42</accession>
<feature type="chain" id="PRO_5026922534" evidence="1">
    <location>
        <begin position="18"/>
        <end position="85"/>
    </location>
</feature>